<feature type="compositionally biased region" description="Basic and acidic residues" evidence="1">
    <location>
        <begin position="448"/>
        <end position="457"/>
    </location>
</feature>
<feature type="region of interest" description="Disordered" evidence="1">
    <location>
        <begin position="148"/>
        <end position="586"/>
    </location>
</feature>
<evidence type="ECO:0000313" key="3">
    <source>
        <dbReference type="EMBL" id="SPO38119.1"/>
    </source>
</evidence>
<evidence type="ECO:0000256" key="1">
    <source>
        <dbReference type="SAM" id="MobiDB-lite"/>
    </source>
</evidence>
<accession>A0A5C3F3T8</accession>
<proteinExistence type="predicted"/>
<reference evidence="3 4" key="1">
    <citation type="submission" date="2018-03" db="EMBL/GenBank/DDBJ databases">
        <authorList>
            <person name="Guldener U."/>
        </authorList>
    </citation>
    <scope>NUCLEOTIDE SEQUENCE [LARGE SCALE GENOMIC DNA]</scope>
    <source>
        <strain evidence="3 4">DAOM196992</strain>
    </source>
</reference>
<feature type="compositionally biased region" description="Polar residues" evidence="1">
    <location>
        <begin position="364"/>
        <end position="376"/>
    </location>
</feature>
<feature type="region of interest" description="Disordered" evidence="1">
    <location>
        <begin position="71"/>
        <end position="99"/>
    </location>
</feature>
<feature type="compositionally biased region" description="Low complexity" evidence="1">
    <location>
        <begin position="200"/>
        <end position="224"/>
    </location>
</feature>
<feature type="compositionally biased region" description="Basic and acidic residues" evidence="1">
    <location>
        <begin position="295"/>
        <end position="308"/>
    </location>
</feature>
<protein>
    <recommendedName>
        <fullName evidence="2">Transcription elongation factor Eaf N-terminal domain-containing protein</fullName>
    </recommendedName>
</protein>
<feature type="domain" description="Transcription elongation factor Eaf N-terminal" evidence="2">
    <location>
        <begin position="29"/>
        <end position="142"/>
    </location>
</feature>
<dbReference type="Pfam" id="PF09816">
    <property type="entry name" value="EAF"/>
    <property type="match status" value="1"/>
</dbReference>
<feature type="compositionally biased region" description="Acidic residues" evidence="1">
    <location>
        <begin position="470"/>
        <end position="501"/>
    </location>
</feature>
<dbReference type="EMBL" id="OOIP01000009">
    <property type="protein sequence ID" value="SPO38119.1"/>
    <property type="molecule type" value="Genomic_DNA"/>
</dbReference>
<feature type="compositionally biased region" description="Acidic residues" evidence="1">
    <location>
        <begin position="577"/>
        <end position="586"/>
    </location>
</feature>
<dbReference type="Proteomes" id="UP000323386">
    <property type="component" value="Unassembled WGS sequence"/>
</dbReference>
<feature type="compositionally biased region" description="Acidic residues" evidence="1">
    <location>
        <begin position="250"/>
        <end position="259"/>
    </location>
</feature>
<evidence type="ECO:0000259" key="2">
    <source>
        <dbReference type="Pfam" id="PF09816"/>
    </source>
</evidence>
<dbReference type="AlphaFoldDB" id="A0A5C3F3T8"/>
<dbReference type="InterPro" id="IPR019194">
    <property type="entry name" value="Tscrpt_elong_fac_Eaf_N"/>
</dbReference>
<keyword evidence="4" id="KW-1185">Reference proteome</keyword>
<feature type="compositionally biased region" description="Low complexity" evidence="1">
    <location>
        <begin position="71"/>
        <end position="95"/>
    </location>
</feature>
<dbReference type="OrthoDB" id="125903at2759"/>
<organism evidence="3 4">
    <name type="scientific">Pseudozyma flocculosa</name>
    <dbReference type="NCBI Taxonomy" id="84751"/>
    <lineage>
        <taxon>Eukaryota</taxon>
        <taxon>Fungi</taxon>
        <taxon>Dikarya</taxon>
        <taxon>Basidiomycota</taxon>
        <taxon>Ustilaginomycotina</taxon>
        <taxon>Ustilaginomycetes</taxon>
        <taxon>Ustilaginales</taxon>
        <taxon>Ustilaginaceae</taxon>
        <taxon>Pseudozyma</taxon>
    </lineage>
</organism>
<sequence>MQPIAIGESLGGLLRQIASNNTSPLNEPAPHLPSLFSLRYNFKPESVADSTRGILHHPSRNPASDWQLELDAASSTSASAPATAPSSQSQDSATSNSRAAHVFTGSQHAAKGLDCVLVWDAERKTYVLDRIASTFNLKLERSRTSLSDPAFDALSGTGPSRKQKRRRTDMQQAEGIASAFSRAHDRKAESAVQRASSRLSSVTRSAVTPSSSSRDASPMSSASRGRTSLGQTIEDVGLAVDETVPGKEEEAADLDDEDDLAHALELELGNLSEDEPQRSPTSTSSPQPQPPSATSRKEILDTSIDKAANRFTPEAIAASTTASPNVARFRLKRNPVSRGVSEDSLQAGGSTPLPVTPALHTPSGDLTASPAFSSRSRGGHSVAPLDGATFARSDIDSPMGLGLQTLGHAATPAGSPRIAEVRDAAAARASTPPPTTAQTLEEPIAVDWKPKHADDARGASASYGAGHEDSVDDEDEDDEDEEEGAEEEDDDDDDGLDDFAAELDLTLADNDAGAPPSDEAVPVEEAPAATDTATSARRASRVAPTGTTRQPLRLAAPASSDRSGGRRKVYGLGGPREEEDDLEDSD</sequence>
<evidence type="ECO:0000313" key="4">
    <source>
        <dbReference type="Proteomes" id="UP000323386"/>
    </source>
</evidence>
<gene>
    <name evidence="3" type="ORF">PSFLO_03596</name>
</gene>
<feature type="compositionally biased region" description="Low complexity" evidence="1">
    <location>
        <begin position="514"/>
        <end position="545"/>
    </location>
</feature>
<name>A0A5C3F3T8_9BASI</name>